<organism evidence="1 2">
    <name type="scientific">Eisenbergiella tayi</name>
    <dbReference type="NCBI Taxonomy" id="1432052"/>
    <lineage>
        <taxon>Bacteria</taxon>
        <taxon>Bacillati</taxon>
        <taxon>Bacillota</taxon>
        <taxon>Clostridia</taxon>
        <taxon>Lachnospirales</taxon>
        <taxon>Lachnospiraceae</taxon>
        <taxon>Eisenbergiella</taxon>
    </lineage>
</organism>
<gene>
    <name evidence="1" type="ORF">BEH84_05666</name>
</gene>
<evidence type="ECO:0000313" key="2">
    <source>
        <dbReference type="Proteomes" id="UP000095003"/>
    </source>
</evidence>
<sequence length="52" mass="6084">MTAVIQAFILAKVVGMGRYRLEDMGLYVVGRECKKIAVIFRFRNEFFDRVLL</sequence>
<protein>
    <submittedName>
        <fullName evidence="1">Uncharacterized protein</fullName>
    </submittedName>
</protein>
<dbReference type="AlphaFoldDB" id="A0A1E3AIS4"/>
<name>A0A1E3AIS4_9FIRM</name>
<dbReference type="RefSeq" id="WP_169897250.1">
    <property type="nucleotide sequence ID" value="NZ_DBFYTC010000235.1"/>
</dbReference>
<dbReference type="GeneID" id="93305302"/>
<dbReference type="EMBL" id="MCGI01000006">
    <property type="protein sequence ID" value="ODM08341.1"/>
    <property type="molecule type" value="Genomic_DNA"/>
</dbReference>
<reference evidence="1 2" key="1">
    <citation type="submission" date="2016-07" db="EMBL/GenBank/DDBJ databases">
        <title>Characterization of isolates of Eisenbergiella tayi derived from blood cultures, using whole genome sequencing.</title>
        <authorList>
            <person name="Burdz T."/>
            <person name="Wiebe D."/>
            <person name="Huynh C."/>
            <person name="Bernard K."/>
        </authorList>
    </citation>
    <scope>NUCLEOTIDE SEQUENCE [LARGE SCALE GENOMIC DNA]</scope>
    <source>
        <strain evidence="1 2">NML 120489</strain>
    </source>
</reference>
<dbReference type="Proteomes" id="UP000095003">
    <property type="component" value="Unassembled WGS sequence"/>
</dbReference>
<evidence type="ECO:0000313" key="1">
    <source>
        <dbReference type="EMBL" id="ODM08341.1"/>
    </source>
</evidence>
<accession>A0A1E3AIS4</accession>
<comment type="caution">
    <text evidence="1">The sequence shown here is derived from an EMBL/GenBank/DDBJ whole genome shotgun (WGS) entry which is preliminary data.</text>
</comment>
<proteinExistence type="predicted"/>